<dbReference type="Proteomes" id="UP000247838">
    <property type="component" value="Unassembled WGS sequence"/>
</dbReference>
<feature type="domain" description="SHOCT" evidence="2">
    <location>
        <begin position="125"/>
        <end position="152"/>
    </location>
</feature>
<dbReference type="RefSeq" id="WP_110443473.1">
    <property type="nucleotide sequence ID" value="NZ_QGLM01000013.1"/>
</dbReference>
<dbReference type="AlphaFoldDB" id="A0A318N2F7"/>
<keyword evidence="1" id="KW-1133">Transmembrane helix</keyword>
<evidence type="ECO:0000256" key="1">
    <source>
        <dbReference type="SAM" id="Phobius"/>
    </source>
</evidence>
<feature type="transmembrane region" description="Helical" evidence="1">
    <location>
        <begin position="21"/>
        <end position="41"/>
    </location>
</feature>
<keyword evidence="1" id="KW-0472">Membrane</keyword>
<reference evidence="3 4" key="1">
    <citation type="submission" date="2018-05" db="EMBL/GenBank/DDBJ databases">
        <title>Reference genomes for bee gut microbiota database.</title>
        <authorList>
            <person name="Ellegaard K.M."/>
        </authorList>
    </citation>
    <scope>NUCLEOTIDE SEQUENCE [LARGE SCALE GENOMIC DNA]</scope>
    <source>
        <strain evidence="3 4">ESL0167</strain>
    </source>
</reference>
<sequence length="154" mass="17469">MGVKYCTLCQRSVVPKRKIGMGTLIAILFTGFGWLLFIPFYKKRCPMCQGDQLIQKRNDGILNTNSHIHNGILNTNSHIHNGILNTNGHIHNGILNTNGHIHNGILNTNSHNNKLDQNVNLSVSDELRKLNDLKLSGILTHEEFEFQKRKLLNH</sequence>
<evidence type="ECO:0000313" key="3">
    <source>
        <dbReference type="EMBL" id="PXY95234.1"/>
    </source>
</evidence>
<evidence type="ECO:0000313" key="4">
    <source>
        <dbReference type="Proteomes" id="UP000247838"/>
    </source>
</evidence>
<evidence type="ECO:0000259" key="2">
    <source>
        <dbReference type="Pfam" id="PF09851"/>
    </source>
</evidence>
<organism evidence="3 4">
    <name type="scientific">Frischella perrara</name>
    <dbReference type="NCBI Taxonomy" id="1267021"/>
    <lineage>
        <taxon>Bacteria</taxon>
        <taxon>Pseudomonadati</taxon>
        <taxon>Pseudomonadota</taxon>
        <taxon>Gammaproteobacteria</taxon>
        <taxon>Orbales</taxon>
        <taxon>Orbaceae</taxon>
        <taxon>Frischella</taxon>
    </lineage>
</organism>
<dbReference type="Pfam" id="PF09851">
    <property type="entry name" value="SHOCT"/>
    <property type="match status" value="1"/>
</dbReference>
<proteinExistence type="predicted"/>
<accession>A0A318N2F7</accession>
<gene>
    <name evidence="3" type="ORF">DKK76_05490</name>
</gene>
<dbReference type="EMBL" id="QGLM01000013">
    <property type="protein sequence ID" value="PXY95234.1"/>
    <property type="molecule type" value="Genomic_DNA"/>
</dbReference>
<protein>
    <recommendedName>
        <fullName evidence="2">SHOCT domain-containing protein</fullName>
    </recommendedName>
</protein>
<comment type="caution">
    <text evidence="3">The sequence shown here is derived from an EMBL/GenBank/DDBJ whole genome shotgun (WGS) entry which is preliminary data.</text>
</comment>
<name>A0A318N2F7_FRIPE</name>
<keyword evidence="1" id="KW-0812">Transmembrane</keyword>
<dbReference type="InterPro" id="IPR018649">
    <property type="entry name" value="SHOCT"/>
</dbReference>